<dbReference type="GO" id="GO:0008061">
    <property type="term" value="F:chitin binding"/>
    <property type="evidence" value="ECO:0007669"/>
    <property type="project" value="UniProtKB-KW"/>
</dbReference>
<dbReference type="Gene3D" id="2.10.25.10">
    <property type="entry name" value="Laminin"/>
    <property type="match status" value="1"/>
</dbReference>
<keyword evidence="1" id="KW-0147">Chitin-binding</keyword>
<evidence type="ECO:0000313" key="3">
    <source>
        <dbReference type="Proteomes" id="UP001152320"/>
    </source>
</evidence>
<dbReference type="InterPro" id="IPR036861">
    <property type="entry name" value="Endochitinase-like_sf"/>
</dbReference>
<evidence type="ECO:0000313" key="2">
    <source>
        <dbReference type="EMBL" id="KAJ8031795.1"/>
    </source>
</evidence>
<dbReference type="OrthoDB" id="5983152at2759"/>
<gene>
    <name evidence="2" type="ORF">HOLleu_25105</name>
</gene>
<reference evidence="2" key="1">
    <citation type="submission" date="2021-10" db="EMBL/GenBank/DDBJ databases">
        <title>Tropical sea cucumber genome reveals ecological adaptation and Cuvierian tubules defense mechanism.</title>
        <authorList>
            <person name="Chen T."/>
        </authorList>
    </citation>
    <scope>NUCLEOTIDE SEQUENCE</scope>
    <source>
        <strain evidence="2">Nanhai2018</strain>
        <tissue evidence="2">Muscle</tissue>
    </source>
</reference>
<dbReference type="AlphaFoldDB" id="A0A9Q1BS84"/>
<keyword evidence="3" id="KW-1185">Reference proteome</keyword>
<evidence type="ECO:0000256" key="1">
    <source>
        <dbReference type="ARBA" id="ARBA00022669"/>
    </source>
</evidence>
<accession>A0A9Q1BS84</accession>
<proteinExistence type="predicted"/>
<sequence length="85" mass="9395">MICINTQGSFTCECDSDHSWVENQCVANPYRSDLRCGGGFIAPNGDVAICNKDGVFYCCSNANWCGNTIHHCICSGCINYRGFRR</sequence>
<dbReference type="EMBL" id="JAIZAY010000012">
    <property type="protein sequence ID" value="KAJ8031795.1"/>
    <property type="molecule type" value="Genomic_DNA"/>
</dbReference>
<dbReference type="Gene3D" id="3.30.60.10">
    <property type="entry name" value="Endochitinase-like"/>
    <property type="match status" value="1"/>
</dbReference>
<comment type="caution">
    <text evidence="2">The sequence shown here is derived from an EMBL/GenBank/DDBJ whole genome shotgun (WGS) entry which is preliminary data.</text>
</comment>
<protein>
    <recommendedName>
        <fullName evidence="4">EGF-like domain-containing protein</fullName>
    </recommendedName>
</protein>
<evidence type="ECO:0008006" key="4">
    <source>
        <dbReference type="Google" id="ProtNLM"/>
    </source>
</evidence>
<name>A0A9Q1BS84_HOLLE</name>
<dbReference type="Proteomes" id="UP001152320">
    <property type="component" value="Chromosome 12"/>
</dbReference>
<organism evidence="2 3">
    <name type="scientific">Holothuria leucospilota</name>
    <name type="common">Black long sea cucumber</name>
    <name type="synonym">Mertensiothuria leucospilota</name>
    <dbReference type="NCBI Taxonomy" id="206669"/>
    <lineage>
        <taxon>Eukaryota</taxon>
        <taxon>Metazoa</taxon>
        <taxon>Echinodermata</taxon>
        <taxon>Eleutherozoa</taxon>
        <taxon>Echinozoa</taxon>
        <taxon>Holothuroidea</taxon>
        <taxon>Aspidochirotacea</taxon>
        <taxon>Aspidochirotida</taxon>
        <taxon>Holothuriidae</taxon>
        <taxon>Holothuria</taxon>
    </lineage>
</organism>